<dbReference type="InterPro" id="IPR036397">
    <property type="entry name" value="RNaseH_sf"/>
</dbReference>
<proteinExistence type="predicted"/>
<gene>
    <name evidence="1" type="ORF">PHPALM_3143</name>
</gene>
<dbReference type="OrthoDB" id="111819at2759"/>
<evidence type="ECO:0000313" key="1">
    <source>
        <dbReference type="EMBL" id="POM79232.1"/>
    </source>
</evidence>
<keyword evidence="2" id="KW-1185">Reference proteome</keyword>
<organism evidence="1 2">
    <name type="scientific">Phytophthora palmivora</name>
    <dbReference type="NCBI Taxonomy" id="4796"/>
    <lineage>
        <taxon>Eukaryota</taxon>
        <taxon>Sar</taxon>
        <taxon>Stramenopiles</taxon>
        <taxon>Oomycota</taxon>
        <taxon>Peronosporomycetes</taxon>
        <taxon>Peronosporales</taxon>
        <taxon>Peronosporaceae</taxon>
        <taxon>Phytophthora</taxon>
    </lineage>
</organism>
<protein>
    <recommendedName>
        <fullName evidence="3">Transposase</fullName>
    </recommendedName>
</protein>
<sequence>MDRTLPLTAAHKVARMKWAEVHILNTDGPDGFQFYWRDMRRSPQSYQQRQNGEGSVMIWGGDRQNSGDYIYTISEYMLPFAHSNHGTDFVVQQDNASIHASRETTHFLKEMKVDTMV</sequence>
<dbReference type="AlphaFoldDB" id="A0A2P4YN43"/>
<dbReference type="GO" id="GO:0003676">
    <property type="term" value="F:nucleic acid binding"/>
    <property type="evidence" value="ECO:0007669"/>
    <property type="project" value="InterPro"/>
</dbReference>
<reference evidence="1 2" key="1">
    <citation type="journal article" date="2017" name="Genome Biol. Evol.">
        <title>Phytophthora megakarya and P. palmivora, closely related causal agents of cacao black pod rot, underwent increases in genome sizes and gene numbers by different mechanisms.</title>
        <authorList>
            <person name="Ali S.S."/>
            <person name="Shao J."/>
            <person name="Lary D.J."/>
            <person name="Kronmiller B."/>
            <person name="Shen D."/>
            <person name="Strem M.D."/>
            <person name="Amoako-Attah I."/>
            <person name="Akrofi A.Y."/>
            <person name="Begoude B.A."/>
            <person name="Ten Hoopen G.M."/>
            <person name="Coulibaly K."/>
            <person name="Kebe B.I."/>
            <person name="Melnick R.L."/>
            <person name="Guiltinan M.J."/>
            <person name="Tyler B.M."/>
            <person name="Meinhardt L.W."/>
            <person name="Bailey B.A."/>
        </authorList>
    </citation>
    <scope>NUCLEOTIDE SEQUENCE [LARGE SCALE GENOMIC DNA]</scope>
    <source>
        <strain evidence="2">sbr112.9</strain>
    </source>
</reference>
<evidence type="ECO:0008006" key="3">
    <source>
        <dbReference type="Google" id="ProtNLM"/>
    </source>
</evidence>
<dbReference type="Gene3D" id="3.30.420.10">
    <property type="entry name" value="Ribonuclease H-like superfamily/Ribonuclease H"/>
    <property type="match status" value="1"/>
</dbReference>
<evidence type="ECO:0000313" key="2">
    <source>
        <dbReference type="Proteomes" id="UP000237271"/>
    </source>
</evidence>
<accession>A0A2P4YN43</accession>
<name>A0A2P4YN43_9STRA</name>
<dbReference type="Proteomes" id="UP000237271">
    <property type="component" value="Unassembled WGS sequence"/>
</dbReference>
<comment type="caution">
    <text evidence="1">The sequence shown here is derived from an EMBL/GenBank/DDBJ whole genome shotgun (WGS) entry which is preliminary data.</text>
</comment>
<dbReference type="EMBL" id="NCKW01001822">
    <property type="protein sequence ID" value="POM79232.1"/>
    <property type="molecule type" value="Genomic_DNA"/>
</dbReference>